<reference evidence="4 5" key="1">
    <citation type="submission" date="2018-06" db="EMBL/GenBank/DDBJ databases">
        <title>Comparative genomics reveals the genomic features of Rhizophagus irregularis, R. cerebriforme, R. diaphanum and Gigaspora rosea, and their symbiotic lifestyle signature.</title>
        <authorList>
            <person name="Morin E."/>
            <person name="San Clemente H."/>
            <person name="Chen E.C.H."/>
            <person name="De La Providencia I."/>
            <person name="Hainaut M."/>
            <person name="Kuo A."/>
            <person name="Kohler A."/>
            <person name="Murat C."/>
            <person name="Tang N."/>
            <person name="Roy S."/>
            <person name="Loubradou J."/>
            <person name="Henrissat B."/>
            <person name="Grigoriev I.V."/>
            <person name="Corradi N."/>
            <person name="Roux C."/>
            <person name="Martin F.M."/>
        </authorList>
    </citation>
    <scope>NUCLEOTIDE SEQUENCE [LARGE SCALE GENOMIC DNA]</scope>
    <source>
        <strain evidence="4 5">DAOM 227022</strain>
    </source>
</reference>
<keyword evidence="5" id="KW-1185">Reference proteome</keyword>
<evidence type="ECO:0000256" key="3">
    <source>
        <dbReference type="SAM" id="SignalP"/>
    </source>
</evidence>
<evidence type="ECO:0000256" key="2">
    <source>
        <dbReference type="SAM" id="Phobius"/>
    </source>
</evidence>
<dbReference type="Proteomes" id="UP000265703">
    <property type="component" value="Unassembled WGS sequence"/>
</dbReference>
<feature type="region of interest" description="Disordered" evidence="1">
    <location>
        <begin position="198"/>
        <end position="218"/>
    </location>
</feature>
<dbReference type="EMBL" id="QKYT01000050">
    <property type="protein sequence ID" value="RIA96124.1"/>
    <property type="molecule type" value="Genomic_DNA"/>
</dbReference>
<feature type="transmembrane region" description="Helical" evidence="2">
    <location>
        <begin position="240"/>
        <end position="269"/>
    </location>
</feature>
<keyword evidence="2" id="KW-1133">Transmembrane helix</keyword>
<accession>A0A397TMK5</accession>
<evidence type="ECO:0000313" key="5">
    <source>
        <dbReference type="Proteomes" id="UP000265703"/>
    </source>
</evidence>
<proteinExistence type="predicted"/>
<organism evidence="4 5">
    <name type="scientific">Glomus cerebriforme</name>
    <dbReference type="NCBI Taxonomy" id="658196"/>
    <lineage>
        <taxon>Eukaryota</taxon>
        <taxon>Fungi</taxon>
        <taxon>Fungi incertae sedis</taxon>
        <taxon>Mucoromycota</taxon>
        <taxon>Glomeromycotina</taxon>
        <taxon>Glomeromycetes</taxon>
        <taxon>Glomerales</taxon>
        <taxon>Glomeraceae</taxon>
        <taxon>Glomus</taxon>
    </lineage>
</organism>
<dbReference type="OrthoDB" id="5561232at2759"/>
<comment type="caution">
    <text evidence="4">The sequence shown here is derived from an EMBL/GenBank/DDBJ whole genome shotgun (WGS) entry which is preliminary data.</text>
</comment>
<protein>
    <submittedName>
        <fullName evidence="4">Uncharacterized protein</fullName>
    </submittedName>
</protein>
<keyword evidence="2" id="KW-0812">Transmembrane</keyword>
<feature type="chain" id="PRO_5017446827" evidence="3">
    <location>
        <begin position="24"/>
        <end position="312"/>
    </location>
</feature>
<feature type="compositionally biased region" description="Basic and acidic residues" evidence="1">
    <location>
        <begin position="204"/>
        <end position="216"/>
    </location>
</feature>
<keyword evidence="3" id="KW-0732">Signal</keyword>
<feature type="signal peptide" evidence="3">
    <location>
        <begin position="1"/>
        <end position="23"/>
    </location>
</feature>
<gene>
    <name evidence="4" type="ORF">C1645_733510</name>
</gene>
<dbReference type="AlphaFoldDB" id="A0A397TMK5"/>
<evidence type="ECO:0000256" key="1">
    <source>
        <dbReference type="SAM" id="MobiDB-lite"/>
    </source>
</evidence>
<evidence type="ECO:0000313" key="4">
    <source>
        <dbReference type="EMBL" id="RIA96124.1"/>
    </source>
</evidence>
<keyword evidence="2" id="KW-0472">Membrane</keyword>
<sequence>MASKFSFAFVLFAIICLSAVSFAIPIKDVSSTTMAISETKTSSTSEHFAVAVQRIDDLVNDNGELLAERIDAVIINFDLKDEQLLVNNVPVELGITSIQVIEAQIVPANIKIEQLEEYADNFDIGLVTVQVSTFAESLSTDEDGATLRRISITIRIVEIDGINVLSQEPVEKILQFKVIEVSDGDKDVTVPFYPAEDLSSNDQIHTDGENQHKENKSSSFRPLSARVRHWWRCSSRFTRIILASLFLTILFGIFFMAIPAAVQAMIVLVRNQSSSRYSAVTIDDDETIVEQVIFIADEEKRALMEQEKELKQ</sequence>
<name>A0A397TMK5_9GLOM</name>